<reference evidence="2 3" key="1">
    <citation type="submission" date="2019-07" db="EMBL/GenBank/DDBJ databases">
        <title>Draft genome sequences of 15 bacterial species constituting the stable defined intestinal microbiota of the GM15 gnotobiotic mouse model.</title>
        <authorList>
            <person name="Elie C."/>
            <person name="Mathieu A."/>
            <person name="Saliou A."/>
            <person name="Darnaud M."/>
            <person name="Leulier F."/>
            <person name="Tamellini A."/>
        </authorList>
    </citation>
    <scope>NUCLEOTIDE SEQUENCE [LARGE SCALE GENOMIC DNA]</scope>
    <source>
        <strain evidence="3">ASF 502</strain>
    </source>
</reference>
<dbReference type="Gene3D" id="1.10.260.40">
    <property type="entry name" value="lambda repressor-like DNA-binding domains"/>
    <property type="match status" value="1"/>
</dbReference>
<protein>
    <submittedName>
        <fullName evidence="2">Helix-turn-helix domain-containing protein</fullName>
    </submittedName>
</protein>
<evidence type="ECO:0000313" key="3">
    <source>
        <dbReference type="Proteomes" id="UP000474104"/>
    </source>
</evidence>
<organism evidence="2 3">
    <name type="scientific">Schaedlerella arabinosiphila</name>
    <dbReference type="NCBI Taxonomy" id="2044587"/>
    <lineage>
        <taxon>Bacteria</taxon>
        <taxon>Bacillati</taxon>
        <taxon>Bacillota</taxon>
        <taxon>Clostridia</taxon>
        <taxon>Lachnospirales</taxon>
        <taxon>Lachnospiraceae</taxon>
        <taxon>Schaedlerella</taxon>
    </lineage>
</organism>
<proteinExistence type="predicted"/>
<dbReference type="OrthoDB" id="1973831at2"/>
<accession>A0A9X5C5P4</accession>
<name>A0A9X5C5P4_9FIRM</name>
<dbReference type="PROSITE" id="PS50943">
    <property type="entry name" value="HTH_CROC1"/>
    <property type="match status" value="1"/>
</dbReference>
<evidence type="ECO:0000313" key="2">
    <source>
        <dbReference type="EMBL" id="NDO68222.1"/>
    </source>
</evidence>
<gene>
    <name evidence="2" type="ORF">FMM80_05670</name>
</gene>
<dbReference type="InterPro" id="IPR010982">
    <property type="entry name" value="Lambda_DNA-bd_dom_sf"/>
</dbReference>
<feature type="domain" description="HTH cro/C1-type" evidence="1">
    <location>
        <begin position="1"/>
        <end position="37"/>
    </location>
</feature>
<dbReference type="CDD" id="cd00093">
    <property type="entry name" value="HTH_XRE"/>
    <property type="match status" value="1"/>
</dbReference>
<dbReference type="SUPFAM" id="SSF47413">
    <property type="entry name" value="lambda repressor-like DNA-binding domains"/>
    <property type="match status" value="1"/>
</dbReference>
<evidence type="ECO:0000259" key="1">
    <source>
        <dbReference type="PROSITE" id="PS50943"/>
    </source>
</evidence>
<sequence>MGITASALSSYEKNLKNPSIAVAKKIAEAFHVSIDWLCGLSDKMKNGNAPETYTDVIDLLVKIEKSMSLHVGKEKTTVSDSVLQYFLEDWGKMLPLFRLSEKLAS</sequence>
<comment type="caution">
    <text evidence="2">The sequence shown here is derived from an EMBL/GenBank/DDBJ whole genome shotgun (WGS) entry which is preliminary data.</text>
</comment>
<dbReference type="EMBL" id="VIRB01000037">
    <property type="protein sequence ID" value="NDO68222.1"/>
    <property type="molecule type" value="Genomic_DNA"/>
</dbReference>
<dbReference type="Proteomes" id="UP000474104">
    <property type="component" value="Unassembled WGS sequence"/>
</dbReference>
<dbReference type="Pfam" id="PF01381">
    <property type="entry name" value="HTH_3"/>
    <property type="match status" value="1"/>
</dbReference>
<dbReference type="GO" id="GO:0003677">
    <property type="term" value="F:DNA binding"/>
    <property type="evidence" value="ECO:0007669"/>
    <property type="project" value="InterPro"/>
</dbReference>
<dbReference type="InterPro" id="IPR001387">
    <property type="entry name" value="Cro/C1-type_HTH"/>
</dbReference>
<dbReference type="AlphaFoldDB" id="A0A9X5C5P4"/>